<comment type="caution">
    <text evidence="3">The sequence shown here is derived from an EMBL/GenBank/DDBJ whole genome shotgun (WGS) entry which is preliminary data.</text>
</comment>
<dbReference type="AlphaFoldDB" id="A0AAD8S0U8"/>
<keyword evidence="1" id="KW-0812">Transmembrane</keyword>
<feature type="chain" id="PRO_5041899580" evidence="2">
    <location>
        <begin position="25"/>
        <end position="138"/>
    </location>
</feature>
<organism evidence="3 4">
    <name type="scientific">Lolium multiflorum</name>
    <name type="common">Italian ryegrass</name>
    <name type="synonym">Lolium perenne subsp. multiflorum</name>
    <dbReference type="NCBI Taxonomy" id="4521"/>
    <lineage>
        <taxon>Eukaryota</taxon>
        <taxon>Viridiplantae</taxon>
        <taxon>Streptophyta</taxon>
        <taxon>Embryophyta</taxon>
        <taxon>Tracheophyta</taxon>
        <taxon>Spermatophyta</taxon>
        <taxon>Magnoliopsida</taxon>
        <taxon>Liliopsida</taxon>
        <taxon>Poales</taxon>
        <taxon>Poaceae</taxon>
        <taxon>BOP clade</taxon>
        <taxon>Pooideae</taxon>
        <taxon>Poodae</taxon>
        <taxon>Poeae</taxon>
        <taxon>Poeae Chloroplast Group 2 (Poeae type)</taxon>
        <taxon>Loliodinae</taxon>
        <taxon>Loliinae</taxon>
        <taxon>Lolium</taxon>
    </lineage>
</organism>
<keyword evidence="4" id="KW-1185">Reference proteome</keyword>
<keyword evidence="2" id="KW-0732">Signal</keyword>
<dbReference type="EMBL" id="JAUUTY010000004">
    <property type="protein sequence ID" value="KAK1643701.1"/>
    <property type="molecule type" value="Genomic_DNA"/>
</dbReference>
<evidence type="ECO:0000313" key="4">
    <source>
        <dbReference type="Proteomes" id="UP001231189"/>
    </source>
</evidence>
<feature type="transmembrane region" description="Helical" evidence="1">
    <location>
        <begin position="34"/>
        <end position="51"/>
    </location>
</feature>
<reference evidence="3" key="1">
    <citation type="submission" date="2023-07" db="EMBL/GenBank/DDBJ databases">
        <title>A chromosome-level genome assembly of Lolium multiflorum.</title>
        <authorList>
            <person name="Chen Y."/>
            <person name="Copetti D."/>
            <person name="Kolliker R."/>
            <person name="Studer B."/>
        </authorList>
    </citation>
    <scope>NUCLEOTIDE SEQUENCE</scope>
    <source>
        <strain evidence="3">02402/16</strain>
        <tissue evidence="3">Leaf</tissue>
    </source>
</reference>
<keyword evidence="1" id="KW-1133">Transmembrane helix</keyword>
<gene>
    <name evidence="3" type="ORF">QYE76_061506</name>
</gene>
<evidence type="ECO:0000313" key="3">
    <source>
        <dbReference type="EMBL" id="KAK1643701.1"/>
    </source>
</evidence>
<name>A0AAD8S0U8_LOLMU</name>
<keyword evidence="1" id="KW-0472">Membrane</keyword>
<evidence type="ECO:0000256" key="2">
    <source>
        <dbReference type="SAM" id="SignalP"/>
    </source>
</evidence>
<protein>
    <submittedName>
        <fullName evidence="3">Uncharacterized protein</fullName>
    </submittedName>
</protein>
<evidence type="ECO:0000256" key="1">
    <source>
        <dbReference type="SAM" id="Phobius"/>
    </source>
</evidence>
<sequence length="138" mass="14872">MSVRIARLAVALLSLLIMIIPATSSVVSGQTTSFIIVVASPALVISTHILVEEVIERGRWSGLSSVAAKCTNRKPILRDCEKYLTRSSSDAEIMPSCAKYRLTCSMELEPSDPLNFVKSGSDIWVVAGSLRSLGYGLV</sequence>
<proteinExistence type="predicted"/>
<accession>A0AAD8S0U8</accession>
<feature type="signal peptide" evidence="2">
    <location>
        <begin position="1"/>
        <end position="24"/>
    </location>
</feature>
<dbReference type="Proteomes" id="UP001231189">
    <property type="component" value="Unassembled WGS sequence"/>
</dbReference>